<dbReference type="Proteomes" id="UP000003416">
    <property type="component" value="Unassembled WGS sequence"/>
</dbReference>
<accession>F3PMS1</accession>
<name>F3PMS1_9BACE</name>
<dbReference type="AlphaFoldDB" id="F3PMS1"/>
<sequence>MNKVTSRFIFIGVYYCHATKIGKSFLSCLFFPLFANRKNPIKKGNLHKKDSLPPVL</sequence>
<reference evidence="1 2" key="1">
    <citation type="submission" date="2011-02" db="EMBL/GenBank/DDBJ databases">
        <authorList>
            <person name="Weinstock G."/>
            <person name="Sodergren E."/>
            <person name="Clifton S."/>
            <person name="Fulton L."/>
            <person name="Fulton B."/>
            <person name="Courtney L."/>
            <person name="Fronick C."/>
            <person name="Harrison M."/>
            <person name="Strong C."/>
            <person name="Farmer C."/>
            <person name="Delahaunty K."/>
            <person name="Markovic C."/>
            <person name="Hall O."/>
            <person name="Minx P."/>
            <person name="Tomlinson C."/>
            <person name="Mitreva M."/>
            <person name="Hou S."/>
            <person name="Chen J."/>
            <person name="Wollam A."/>
            <person name="Pepin K.H."/>
            <person name="Johnson M."/>
            <person name="Bhonagiri V."/>
            <person name="Zhang X."/>
            <person name="Suruliraj S."/>
            <person name="Warren W."/>
            <person name="Chinwalla A."/>
            <person name="Mardis E.R."/>
            <person name="Wilson R.K."/>
        </authorList>
    </citation>
    <scope>NUCLEOTIDE SEQUENCE [LARGE SCALE GENOMIC DNA]</scope>
    <source>
        <strain evidence="1 2">YIT 12057</strain>
    </source>
</reference>
<dbReference type="HOGENOM" id="CLU_3004438_0_0_10"/>
<keyword evidence="2" id="KW-1185">Reference proteome</keyword>
<evidence type="ECO:0000313" key="2">
    <source>
        <dbReference type="Proteomes" id="UP000003416"/>
    </source>
</evidence>
<comment type="caution">
    <text evidence="1">The sequence shown here is derived from an EMBL/GenBank/DDBJ whole genome shotgun (WGS) entry which is preliminary data.</text>
</comment>
<organism evidence="1 2">
    <name type="scientific">Bacteroides fluxus YIT 12057</name>
    <dbReference type="NCBI Taxonomy" id="763034"/>
    <lineage>
        <taxon>Bacteria</taxon>
        <taxon>Pseudomonadati</taxon>
        <taxon>Bacteroidota</taxon>
        <taxon>Bacteroidia</taxon>
        <taxon>Bacteroidales</taxon>
        <taxon>Bacteroidaceae</taxon>
        <taxon>Bacteroides</taxon>
    </lineage>
</organism>
<dbReference type="EMBL" id="AFBN01000001">
    <property type="protein sequence ID" value="EGF59982.1"/>
    <property type="molecule type" value="Genomic_DNA"/>
</dbReference>
<protein>
    <submittedName>
        <fullName evidence="1">Uncharacterized protein</fullName>
    </submittedName>
</protein>
<gene>
    <name evidence="1" type="ORF">HMPREF9446_00005</name>
</gene>
<proteinExistence type="predicted"/>
<evidence type="ECO:0000313" key="1">
    <source>
        <dbReference type="EMBL" id="EGF59982.1"/>
    </source>
</evidence>